<dbReference type="AlphaFoldDB" id="A0A7R9HZD6"/>
<accession>A0A7R9HZD6</accession>
<name>A0A7R9HZD6_9NEOP</name>
<gene>
    <name evidence="1" type="ORF">TBIB3V08_LOCUS4240</name>
</gene>
<protein>
    <submittedName>
        <fullName evidence="1">Uncharacterized protein</fullName>
    </submittedName>
</protein>
<dbReference type="EMBL" id="OD565440">
    <property type="protein sequence ID" value="CAD7441788.1"/>
    <property type="molecule type" value="Genomic_DNA"/>
</dbReference>
<proteinExistence type="predicted"/>
<evidence type="ECO:0000313" key="1">
    <source>
        <dbReference type="EMBL" id="CAD7441788.1"/>
    </source>
</evidence>
<sequence>MAAVAKEEEMKRWRGEVGLQKVWGDLMPLALSRASLKHILWDGQWEGERHGMASQPTKVSFRPNKKRWTAETVDGASYQTGLAEKSYEPSTVNVE</sequence>
<organism evidence="1">
    <name type="scientific">Timema bartmani</name>
    <dbReference type="NCBI Taxonomy" id="61472"/>
    <lineage>
        <taxon>Eukaryota</taxon>
        <taxon>Metazoa</taxon>
        <taxon>Ecdysozoa</taxon>
        <taxon>Arthropoda</taxon>
        <taxon>Hexapoda</taxon>
        <taxon>Insecta</taxon>
        <taxon>Pterygota</taxon>
        <taxon>Neoptera</taxon>
        <taxon>Polyneoptera</taxon>
        <taxon>Phasmatodea</taxon>
        <taxon>Timematodea</taxon>
        <taxon>Timematoidea</taxon>
        <taxon>Timematidae</taxon>
        <taxon>Timema</taxon>
    </lineage>
</organism>
<reference evidence="1" key="1">
    <citation type="submission" date="2020-11" db="EMBL/GenBank/DDBJ databases">
        <authorList>
            <person name="Tran Van P."/>
        </authorList>
    </citation>
    <scope>NUCLEOTIDE SEQUENCE</scope>
</reference>